<dbReference type="RefSeq" id="WP_068717376.1">
    <property type="nucleotide sequence ID" value="NZ_LWDV01000009.1"/>
</dbReference>
<reference evidence="2 3" key="2">
    <citation type="submission" date="2016-08" db="EMBL/GenBank/DDBJ databases">
        <title>Orenia metallireducens sp. nov. strain Z6, a Novel Metal-reducing Firmicute from the Deep Subsurface.</title>
        <authorList>
            <person name="Maxim B.I."/>
            <person name="Kenneth K."/>
            <person name="Flynn T.M."/>
            <person name="Oloughlin E.J."/>
            <person name="Locke R.A."/>
            <person name="Weber J.R."/>
            <person name="Egan S.M."/>
            <person name="Mackie R.I."/>
            <person name="Cann I.K."/>
        </authorList>
    </citation>
    <scope>NUCLEOTIDE SEQUENCE [LARGE SCALE GENOMIC DNA]</scope>
    <source>
        <strain evidence="2 3">Z6</strain>
    </source>
</reference>
<dbReference type="Pfam" id="PF07963">
    <property type="entry name" value="N_methyl"/>
    <property type="match status" value="1"/>
</dbReference>
<keyword evidence="3" id="KW-1185">Reference proteome</keyword>
<dbReference type="SUPFAM" id="SSF54523">
    <property type="entry name" value="Pili subunits"/>
    <property type="match status" value="1"/>
</dbReference>
<comment type="caution">
    <text evidence="2">The sequence shown here is derived from an EMBL/GenBank/DDBJ whole genome shotgun (WGS) entry which is preliminary data.</text>
</comment>
<feature type="transmembrane region" description="Helical" evidence="1">
    <location>
        <begin position="6"/>
        <end position="26"/>
    </location>
</feature>
<gene>
    <name evidence="2" type="ORF">U472_08190</name>
</gene>
<evidence type="ECO:0000313" key="2">
    <source>
        <dbReference type="EMBL" id="OCL25997.1"/>
    </source>
</evidence>
<organism evidence="2 3">
    <name type="scientific">Orenia metallireducens</name>
    <dbReference type="NCBI Taxonomy" id="1413210"/>
    <lineage>
        <taxon>Bacteria</taxon>
        <taxon>Bacillati</taxon>
        <taxon>Bacillota</taxon>
        <taxon>Clostridia</taxon>
        <taxon>Halanaerobiales</taxon>
        <taxon>Halobacteroidaceae</taxon>
        <taxon>Orenia</taxon>
    </lineage>
</organism>
<name>A0A1C0A6X0_9FIRM</name>
<dbReference type="NCBIfam" id="TIGR02532">
    <property type="entry name" value="IV_pilin_GFxxxE"/>
    <property type="match status" value="1"/>
</dbReference>
<reference evidence="3" key="1">
    <citation type="submission" date="2016-07" db="EMBL/GenBank/DDBJ databases">
        <authorList>
            <person name="Florea S."/>
            <person name="Webb J.S."/>
            <person name="Jaromczyk J."/>
            <person name="Schardl C.L."/>
        </authorList>
    </citation>
    <scope>NUCLEOTIDE SEQUENCE [LARGE SCALE GENOMIC DNA]</scope>
    <source>
        <strain evidence="3">Z6</strain>
    </source>
</reference>
<evidence type="ECO:0000313" key="3">
    <source>
        <dbReference type="Proteomes" id="UP000093514"/>
    </source>
</evidence>
<dbReference type="EMBL" id="LWDV01000009">
    <property type="protein sequence ID" value="OCL25997.1"/>
    <property type="molecule type" value="Genomic_DNA"/>
</dbReference>
<evidence type="ECO:0008006" key="4">
    <source>
        <dbReference type="Google" id="ProtNLM"/>
    </source>
</evidence>
<evidence type="ECO:0000256" key="1">
    <source>
        <dbReference type="SAM" id="Phobius"/>
    </source>
</evidence>
<dbReference type="InterPro" id="IPR012902">
    <property type="entry name" value="N_methyl_site"/>
</dbReference>
<keyword evidence="1" id="KW-0812">Transmembrane</keyword>
<dbReference type="AlphaFoldDB" id="A0A1C0A6X0"/>
<sequence length="117" mass="13595">MNNEDGFTLLEVIIAMAILGIGFAILTQGFTEVNDGIEGNSNYNYISIWAESKISELTTKIELNNHGVFFYQNNEYKWWTVEKHLDKDLKELILYIGWQEDGIEKNYSIKRILIVED</sequence>
<keyword evidence="1" id="KW-1133">Transmembrane helix</keyword>
<dbReference type="OrthoDB" id="2111571at2"/>
<protein>
    <recommendedName>
        <fullName evidence="4">Prepilin-type N-terminal cleavage/methylation domain-containing protein</fullName>
    </recommendedName>
</protein>
<dbReference type="InterPro" id="IPR045584">
    <property type="entry name" value="Pilin-like"/>
</dbReference>
<proteinExistence type="predicted"/>
<dbReference type="Proteomes" id="UP000093514">
    <property type="component" value="Unassembled WGS sequence"/>
</dbReference>
<accession>A0A1C0A6X0</accession>
<keyword evidence="1" id="KW-0472">Membrane</keyword>